<evidence type="ECO:0000313" key="1">
    <source>
        <dbReference type="EMBL" id="RYC69755.1"/>
    </source>
</evidence>
<keyword evidence="2" id="KW-1185">Reference proteome</keyword>
<reference evidence="1 2" key="1">
    <citation type="submission" date="2019-01" db="EMBL/GenBank/DDBJ databases">
        <title>Spirosoma flava sp. nov., a propanil-degrading bacterium isolated from herbicide-contaminated soil.</title>
        <authorList>
            <person name="Zhang L."/>
            <person name="Jiang J.-D."/>
        </authorList>
    </citation>
    <scope>NUCLEOTIDE SEQUENCE [LARGE SCALE GENOMIC DNA]</scope>
    <source>
        <strain evidence="1 2">TY50</strain>
    </source>
</reference>
<comment type="caution">
    <text evidence="1">The sequence shown here is derived from an EMBL/GenBank/DDBJ whole genome shotgun (WGS) entry which is preliminary data.</text>
</comment>
<gene>
    <name evidence="1" type="ORF">EQG79_14260</name>
</gene>
<evidence type="ECO:0000313" key="2">
    <source>
        <dbReference type="Proteomes" id="UP000290407"/>
    </source>
</evidence>
<dbReference type="AlphaFoldDB" id="A0A4Q2UQ34"/>
<organism evidence="1 2">
    <name type="scientific">Spirosoma sordidisoli</name>
    <dbReference type="NCBI Taxonomy" id="2502893"/>
    <lineage>
        <taxon>Bacteria</taxon>
        <taxon>Pseudomonadati</taxon>
        <taxon>Bacteroidota</taxon>
        <taxon>Cytophagia</taxon>
        <taxon>Cytophagales</taxon>
        <taxon>Cytophagaceae</taxon>
        <taxon>Spirosoma</taxon>
    </lineage>
</organism>
<protein>
    <recommendedName>
        <fullName evidence="3">Phage portal protein</fullName>
    </recommendedName>
</protein>
<dbReference type="EMBL" id="SBLB01000003">
    <property type="protein sequence ID" value="RYC69755.1"/>
    <property type="molecule type" value="Genomic_DNA"/>
</dbReference>
<sequence>MSEVVSNTAGNVAYLPTAKAVVTGLPALKGVPRSGAELGAAPTQPVVKRMESPGDSLITYWGEANDYPQKVIEIASKSTIIPAAIADKSALWVAGGVIATADKESTEMVDDDEIYKFLTDTTFERYLIECASDVSWWWNAFPEFILSRDRSKINQLHNNETAYCRWGRQNESTGLLDTVYFNANWPNANALDKETEKLTAIDPYLSNRVDWVRTGSKDFKFVYPLSLPSPGKSFYQLAPWDATRTSGWLDYLFSIPQFKKFGMQNKMTLRYHIEVPAEYWSKVYGERWDNGSVADKLAIRDEFLSSMTEKLTNVENANKAVMTDTWFDDQDRGRDQVGIKITVLDDKEKEGKYNEDYSDGQANLLYALGTDPSLFGFQSKDIQRSGGSDKSQSFNIFIAKSTPYRSRILEPLKFIAEYNGWKKRFPRLTFKFDDTLMKNLSTGAPIAKTATAP</sequence>
<evidence type="ECO:0008006" key="3">
    <source>
        <dbReference type="Google" id="ProtNLM"/>
    </source>
</evidence>
<name>A0A4Q2UQ34_9BACT</name>
<dbReference type="Proteomes" id="UP000290407">
    <property type="component" value="Unassembled WGS sequence"/>
</dbReference>
<proteinExistence type="predicted"/>
<dbReference type="RefSeq" id="WP_129602073.1">
    <property type="nucleotide sequence ID" value="NZ_SBLB01000003.1"/>
</dbReference>
<accession>A0A4Q2UQ34</accession>